<dbReference type="AlphaFoldDB" id="A0A4Q2EJV9"/>
<proteinExistence type="predicted"/>
<evidence type="ECO:0000313" key="3">
    <source>
        <dbReference type="Proteomes" id="UP000290624"/>
    </source>
</evidence>
<evidence type="ECO:0000313" key="2">
    <source>
        <dbReference type="EMBL" id="RXW32992.1"/>
    </source>
</evidence>
<protein>
    <recommendedName>
        <fullName evidence="1">SAF domain-containing protein</fullName>
    </recommendedName>
</protein>
<dbReference type="Pfam" id="PF08666">
    <property type="entry name" value="SAF"/>
    <property type="match status" value="1"/>
</dbReference>
<reference evidence="2 3" key="1">
    <citation type="submission" date="2018-01" db="EMBL/GenBank/DDBJ databases">
        <title>Lactibacter flavus gen. nov., sp. nov., a novel bacterium of the family Propionibacteriaceae isolated from raw milk and dairy products.</title>
        <authorList>
            <person name="Wenning M."/>
            <person name="Breitenwieser F."/>
            <person name="Huptas C."/>
            <person name="von Neubeck M."/>
            <person name="Busse H.-J."/>
            <person name="Scherer S."/>
        </authorList>
    </citation>
    <scope>NUCLEOTIDE SEQUENCE [LARGE SCALE GENOMIC DNA]</scope>
    <source>
        <strain evidence="2 3">VG341</strain>
    </source>
</reference>
<feature type="domain" description="SAF" evidence="1">
    <location>
        <begin position="47"/>
        <end position="109"/>
    </location>
</feature>
<sequence length="200" mass="20007">MKPPRTPSTLTLPHVLRLRRRPLAALCTFLAVVTALLALAPRPVDSRPVVVAARPLPAGTVLAPGDLSLRSLPLDAIPDGAAAQVPDVTGATLSGPMTAGSVVTEASIATGERLARPGLVVVALPLPSSAIAALVRPGAAIDLIGADGGTLAADVRVLSAPDSTNGLGSGSRAALVEVTPQVASQLAQRSAVDTITIAVR</sequence>
<name>A0A4Q2EJV9_9ACTN</name>
<dbReference type="SMART" id="SM00858">
    <property type="entry name" value="SAF"/>
    <property type="match status" value="1"/>
</dbReference>
<gene>
    <name evidence="2" type="ORF">C1706_03715</name>
</gene>
<organism evidence="2 3">
    <name type="scientific">Propioniciclava flava</name>
    <dbReference type="NCBI Taxonomy" id="2072026"/>
    <lineage>
        <taxon>Bacteria</taxon>
        <taxon>Bacillati</taxon>
        <taxon>Actinomycetota</taxon>
        <taxon>Actinomycetes</taxon>
        <taxon>Propionibacteriales</taxon>
        <taxon>Propionibacteriaceae</taxon>
        <taxon>Propioniciclava</taxon>
    </lineage>
</organism>
<keyword evidence="3" id="KW-1185">Reference proteome</keyword>
<dbReference type="OrthoDB" id="4808509at2"/>
<dbReference type="RefSeq" id="WP_129457892.1">
    <property type="nucleotide sequence ID" value="NZ_PPCV01000002.1"/>
</dbReference>
<evidence type="ECO:0000259" key="1">
    <source>
        <dbReference type="SMART" id="SM00858"/>
    </source>
</evidence>
<accession>A0A4Q2EJV9</accession>
<dbReference type="EMBL" id="PPCV01000002">
    <property type="protein sequence ID" value="RXW32992.1"/>
    <property type="molecule type" value="Genomic_DNA"/>
</dbReference>
<dbReference type="CDD" id="cd11614">
    <property type="entry name" value="SAF_CpaB_FlgA_like"/>
    <property type="match status" value="1"/>
</dbReference>
<dbReference type="InterPro" id="IPR013974">
    <property type="entry name" value="SAF"/>
</dbReference>
<dbReference type="Proteomes" id="UP000290624">
    <property type="component" value="Unassembled WGS sequence"/>
</dbReference>
<dbReference type="Gene3D" id="3.90.1210.10">
    <property type="entry name" value="Antifreeze-like/N-acetylneuraminic acid synthase C-terminal domain"/>
    <property type="match status" value="1"/>
</dbReference>
<comment type="caution">
    <text evidence="2">The sequence shown here is derived from an EMBL/GenBank/DDBJ whole genome shotgun (WGS) entry which is preliminary data.</text>
</comment>